<name>A0A4S4ED60_CAMSN</name>
<feature type="region of interest" description="Disordered" evidence="9">
    <location>
        <begin position="10"/>
        <end position="71"/>
    </location>
</feature>
<dbReference type="Gene3D" id="3.30.730.10">
    <property type="entry name" value="AP2/ERF domain"/>
    <property type="match status" value="1"/>
</dbReference>
<dbReference type="PANTHER" id="PTHR31985:SF130">
    <property type="entry name" value="ETHYLENE-RESPONSIVE TRANSCRIPTION FACTOR ERF034"/>
    <property type="match status" value="1"/>
</dbReference>
<dbReference type="GO" id="GO:0005634">
    <property type="term" value="C:nucleus"/>
    <property type="evidence" value="ECO:0007669"/>
    <property type="project" value="UniProtKB-SubCell"/>
</dbReference>
<dbReference type="GO" id="GO:0003677">
    <property type="term" value="F:DNA binding"/>
    <property type="evidence" value="ECO:0007669"/>
    <property type="project" value="UniProtKB-KW"/>
</dbReference>
<evidence type="ECO:0000256" key="6">
    <source>
        <dbReference type="ARBA" id="ARBA00023163"/>
    </source>
</evidence>
<comment type="similarity">
    <text evidence="8">Belongs to the AP2/ERF transcription factor family. ERF subfamily.</text>
</comment>
<evidence type="ECO:0000313" key="11">
    <source>
        <dbReference type="EMBL" id="THG14249.1"/>
    </source>
</evidence>
<evidence type="ECO:0000256" key="4">
    <source>
        <dbReference type="ARBA" id="ARBA00023125"/>
    </source>
</evidence>
<dbReference type="InterPro" id="IPR001471">
    <property type="entry name" value="AP2/ERF_dom"/>
</dbReference>
<feature type="compositionally biased region" description="Pro residues" evidence="9">
    <location>
        <begin position="19"/>
        <end position="37"/>
    </location>
</feature>
<comment type="caution">
    <text evidence="11">The sequence shown here is derived from an EMBL/GenBank/DDBJ whole genome shotgun (WGS) entry which is preliminary data.</text>
</comment>
<organism evidence="11 12">
    <name type="scientific">Camellia sinensis var. sinensis</name>
    <name type="common">China tea</name>
    <dbReference type="NCBI Taxonomy" id="542762"/>
    <lineage>
        <taxon>Eukaryota</taxon>
        <taxon>Viridiplantae</taxon>
        <taxon>Streptophyta</taxon>
        <taxon>Embryophyta</taxon>
        <taxon>Tracheophyta</taxon>
        <taxon>Spermatophyta</taxon>
        <taxon>Magnoliopsida</taxon>
        <taxon>eudicotyledons</taxon>
        <taxon>Gunneridae</taxon>
        <taxon>Pentapetalae</taxon>
        <taxon>asterids</taxon>
        <taxon>Ericales</taxon>
        <taxon>Theaceae</taxon>
        <taxon>Camellia</taxon>
    </lineage>
</organism>
<comment type="subcellular location">
    <subcellularLocation>
        <location evidence="1">Nucleus</location>
    </subcellularLocation>
</comment>
<proteinExistence type="inferred from homology"/>
<keyword evidence="4" id="KW-0238">DNA-binding</keyword>
<dbReference type="PROSITE" id="PS51032">
    <property type="entry name" value="AP2_ERF"/>
    <property type="match status" value="1"/>
</dbReference>
<protein>
    <recommendedName>
        <fullName evidence="10">AP2/ERF domain-containing protein</fullName>
    </recommendedName>
</protein>
<accession>A0A4S4ED60</accession>
<evidence type="ECO:0000256" key="1">
    <source>
        <dbReference type="ARBA" id="ARBA00004123"/>
    </source>
</evidence>
<dbReference type="PRINTS" id="PR00367">
    <property type="entry name" value="ETHRSPELEMNT"/>
</dbReference>
<dbReference type="SUPFAM" id="SSF54171">
    <property type="entry name" value="DNA-binding domain"/>
    <property type="match status" value="1"/>
</dbReference>
<evidence type="ECO:0000256" key="3">
    <source>
        <dbReference type="ARBA" id="ARBA00023015"/>
    </source>
</evidence>
<evidence type="ECO:0000256" key="7">
    <source>
        <dbReference type="ARBA" id="ARBA00023242"/>
    </source>
</evidence>
<dbReference type="AlphaFoldDB" id="A0A4S4ED60"/>
<dbReference type="SMART" id="SM00380">
    <property type="entry name" value="AP2"/>
    <property type="match status" value="1"/>
</dbReference>
<evidence type="ECO:0000259" key="10">
    <source>
        <dbReference type="PROSITE" id="PS51032"/>
    </source>
</evidence>
<sequence length="397" mass="44110">MDLLIWERCKYRDDEGTDHPPPSPPPPPPPPPLPPPLQRHFSMHSNTFKKSPTNKNYTKEQNKSSIAGKHPTYRGVRLREWGKWVSEIRQPRKKSRIWLGTYPRAEMAARAHDVASLAIKGHSATLNFPQLAHKLPCPATAAPKDIQAAAALAATSEFDEPGLDDVVMTMPDHNHQSNEITTTTTTTSSSCETQEEELLGRLPESESNDALFDLPDLLPDCVDRGHEFCHASWLQMPQVDIGFELDEELHFVIPILVNFICMVFEERLSLSTDLEGDRGTINYAYWELTSSKVPKDYIYYPAANRNSLAASLAGVAAADASIGPSPSSFSPPPLPYLIFDDIDKYSVDDIAIRGFNPTLLSLISEEFDVTVRAQNPNKKSGKNYEISPTSLSLSLSL</sequence>
<keyword evidence="5" id="KW-0010">Activator</keyword>
<dbReference type="FunFam" id="3.30.730.10:FF:000001">
    <property type="entry name" value="Ethylene-responsive transcription factor 2"/>
    <property type="match status" value="1"/>
</dbReference>
<evidence type="ECO:0000256" key="9">
    <source>
        <dbReference type="SAM" id="MobiDB-lite"/>
    </source>
</evidence>
<keyword evidence="2" id="KW-0611">Plant defense</keyword>
<keyword evidence="3" id="KW-0805">Transcription regulation</keyword>
<evidence type="ECO:0000256" key="5">
    <source>
        <dbReference type="ARBA" id="ARBA00023159"/>
    </source>
</evidence>
<evidence type="ECO:0000256" key="8">
    <source>
        <dbReference type="ARBA" id="ARBA00024343"/>
    </source>
</evidence>
<keyword evidence="12" id="KW-1185">Reference proteome</keyword>
<dbReference type="CDD" id="cd00018">
    <property type="entry name" value="AP2"/>
    <property type="match status" value="1"/>
</dbReference>
<dbReference type="PANTHER" id="PTHR31985">
    <property type="entry name" value="ETHYLENE-RESPONSIVE TRANSCRIPTION FACTOR ERF042-RELATED"/>
    <property type="match status" value="1"/>
</dbReference>
<gene>
    <name evidence="11" type="ORF">TEA_009232</name>
</gene>
<feature type="compositionally biased region" description="Polar residues" evidence="9">
    <location>
        <begin position="43"/>
        <end position="56"/>
    </location>
</feature>
<evidence type="ECO:0000256" key="2">
    <source>
        <dbReference type="ARBA" id="ARBA00022821"/>
    </source>
</evidence>
<reference evidence="11 12" key="1">
    <citation type="journal article" date="2018" name="Proc. Natl. Acad. Sci. U.S.A.">
        <title>Draft genome sequence of Camellia sinensis var. sinensis provides insights into the evolution of the tea genome and tea quality.</title>
        <authorList>
            <person name="Wei C."/>
            <person name="Yang H."/>
            <person name="Wang S."/>
            <person name="Zhao J."/>
            <person name="Liu C."/>
            <person name="Gao L."/>
            <person name="Xia E."/>
            <person name="Lu Y."/>
            <person name="Tai Y."/>
            <person name="She G."/>
            <person name="Sun J."/>
            <person name="Cao H."/>
            <person name="Tong W."/>
            <person name="Gao Q."/>
            <person name="Li Y."/>
            <person name="Deng W."/>
            <person name="Jiang X."/>
            <person name="Wang W."/>
            <person name="Chen Q."/>
            <person name="Zhang S."/>
            <person name="Li H."/>
            <person name="Wu J."/>
            <person name="Wang P."/>
            <person name="Li P."/>
            <person name="Shi C."/>
            <person name="Zheng F."/>
            <person name="Jian J."/>
            <person name="Huang B."/>
            <person name="Shan D."/>
            <person name="Shi M."/>
            <person name="Fang C."/>
            <person name="Yue Y."/>
            <person name="Li F."/>
            <person name="Li D."/>
            <person name="Wei S."/>
            <person name="Han B."/>
            <person name="Jiang C."/>
            <person name="Yin Y."/>
            <person name="Xia T."/>
            <person name="Zhang Z."/>
            <person name="Bennetzen J.L."/>
            <person name="Zhao S."/>
            <person name="Wan X."/>
        </authorList>
    </citation>
    <scope>NUCLEOTIDE SEQUENCE [LARGE SCALE GENOMIC DNA]</scope>
    <source>
        <strain evidence="12">cv. Shuchazao</strain>
        <tissue evidence="11">Leaf</tissue>
    </source>
</reference>
<dbReference type="GO" id="GO:0006952">
    <property type="term" value="P:defense response"/>
    <property type="evidence" value="ECO:0007669"/>
    <property type="project" value="UniProtKB-KW"/>
</dbReference>
<dbReference type="Pfam" id="PF00847">
    <property type="entry name" value="AP2"/>
    <property type="match status" value="1"/>
</dbReference>
<feature type="domain" description="AP2/ERF" evidence="10">
    <location>
        <begin position="72"/>
        <end position="129"/>
    </location>
</feature>
<keyword evidence="6" id="KW-0804">Transcription</keyword>
<dbReference type="GO" id="GO:0003700">
    <property type="term" value="F:DNA-binding transcription factor activity"/>
    <property type="evidence" value="ECO:0007669"/>
    <property type="project" value="InterPro"/>
</dbReference>
<dbReference type="EMBL" id="SDRB02005489">
    <property type="protein sequence ID" value="THG14249.1"/>
    <property type="molecule type" value="Genomic_DNA"/>
</dbReference>
<dbReference type="InterPro" id="IPR016177">
    <property type="entry name" value="DNA-bd_dom_sf"/>
</dbReference>
<evidence type="ECO:0000313" key="12">
    <source>
        <dbReference type="Proteomes" id="UP000306102"/>
    </source>
</evidence>
<feature type="region of interest" description="Disordered" evidence="9">
    <location>
        <begin position="378"/>
        <end position="397"/>
    </location>
</feature>
<dbReference type="Proteomes" id="UP000306102">
    <property type="component" value="Unassembled WGS sequence"/>
</dbReference>
<dbReference type="InterPro" id="IPR051032">
    <property type="entry name" value="AP2/ERF_TF_ERF_subfamily"/>
</dbReference>
<keyword evidence="7" id="KW-0539">Nucleus</keyword>
<dbReference type="InterPro" id="IPR036955">
    <property type="entry name" value="AP2/ERF_dom_sf"/>
</dbReference>